<reference evidence="17" key="1">
    <citation type="journal article" date="2013" name="Genome Announc.">
        <title>Draft genome sequence of the ascomycete Phaeoacremonium aleophilum strain UCR-PA7, a causal agent of the esca disease complex in grapevines.</title>
        <authorList>
            <person name="Blanco-Ulate B."/>
            <person name="Rolshausen P."/>
            <person name="Cantu D."/>
        </authorList>
    </citation>
    <scope>NUCLEOTIDE SEQUENCE [LARGE SCALE GENOMIC DNA]</scope>
    <source>
        <strain evidence="17">UCR-PA7</strain>
    </source>
</reference>
<feature type="compositionally biased region" description="Acidic residues" evidence="14">
    <location>
        <begin position="440"/>
        <end position="459"/>
    </location>
</feature>
<evidence type="ECO:0000256" key="2">
    <source>
        <dbReference type="ARBA" id="ARBA00022517"/>
    </source>
</evidence>
<sequence>MSSSADPLLTTLCTICHVEPPKYTCPRCAAQTCSLACSRKHKGWASCSGVRDPAAYVPAQALRTPAGIDRDYNFLSGIERERERQHRLLVEDKGLLRPADLKAGGDEKLVRKLWFGEGGARMPQQRNKRPWERHDDDGEKESFLDRKVRRRLEHMDVRVVEMPRGLSRQRENTTCWNRRTNKINWAVEWLFYDADGNQQRIRHRALETVPLCRAAVDSMAWYQKGQERAAEEEEDDEDMLHARKRRRVLIREIKEERRSAPLGAMQDWDGEQGTWLSTHYPTQNPFTAAWDLDRGSIASNWVRDEEADEKRRSHFFLLKPLTPAGQPKELIPLESAETLAQALPGRTVLEFPTIYVLPPSASLPEGHVVGSTERRERPRRPERPQVNGGSRSGPREKYQGAGSKQGQHVRNGRGGMQKKVAFADEPTKVERGEVNSEEKPPEEEDITSSEPETTSDEDSSGGSEGEASGQEDVVQMPKRMGLVDYASDSESTSEEGDDRADLDVSTLNPENPELVRGAIAEIVNLFT</sequence>
<dbReference type="InterPro" id="IPR007529">
    <property type="entry name" value="Znf_HIT"/>
</dbReference>
<keyword evidence="7" id="KW-0832">Ubl conjugation</keyword>
<dbReference type="PANTHER" id="PTHR13483:SF11">
    <property type="entry name" value="ZINC FINGER HIT DOMAIN-CONTAINING PROTEIN 3"/>
    <property type="match status" value="1"/>
</dbReference>
<feature type="region of interest" description="Disordered" evidence="14">
    <location>
        <begin position="359"/>
        <end position="509"/>
    </location>
</feature>
<evidence type="ECO:0000256" key="5">
    <source>
        <dbReference type="ARBA" id="ARBA00022771"/>
    </source>
</evidence>
<keyword evidence="4" id="KW-0479">Metal-binding</keyword>
<dbReference type="Pfam" id="PF04438">
    <property type="entry name" value="zf-HIT"/>
    <property type="match status" value="1"/>
</dbReference>
<feature type="compositionally biased region" description="Basic and acidic residues" evidence="14">
    <location>
        <begin position="129"/>
        <end position="140"/>
    </location>
</feature>
<dbReference type="GO" id="GO:0000492">
    <property type="term" value="P:box C/D snoRNP assembly"/>
    <property type="evidence" value="ECO:0007669"/>
    <property type="project" value="TreeGrafter"/>
</dbReference>
<evidence type="ECO:0000256" key="3">
    <source>
        <dbReference type="ARBA" id="ARBA00022553"/>
    </source>
</evidence>
<dbReference type="InterPro" id="IPR057721">
    <property type="entry name" value="BCD1_alpha/beta"/>
</dbReference>
<dbReference type="GO" id="GO:0005634">
    <property type="term" value="C:nucleus"/>
    <property type="evidence" value="ECO:0007669"/>
    <property type="project" value="TreeGrafter"/>
</dbReference>
<evidence type="ECO:0000256" key="8">
    <source>
        <dbReference type="ARBA" id="ARBA00049598"/>
    </source>
</evidence>
<dbReference type="GO" id="GO:0000463">
    <property type="term" value="P:maturation of LSU-rRNA from tricistronic rRNA transcript (SSU-rRNA, 5.8S rRNA, LSU-rRNA)"/>
    <property type="evidence" value="ECO:0007669"/>
    <property type="project" value="TreeGrafter"/>
</dbReference>
<accession>R8BW84</accession>
<evidence type="ECO:0000256" key="11">
    <source>
        <dbReference type="ARBA" id="ARBA00068630"/>
    </source>
</evidence>
<evidence type="ECO:0000256" key="10">
    <source>
        <dbReference type="ARBA" id="ARBA00061949"/>
    </source>
</evidence>
<keyword evidence="1" id="KW-1017">Isopeptide bond</keyword>
<dbReference type="EMBL" id="KB932817">
    <property type="protein sequence ID" value="EOO03641.1"/>
    <property type="molecule type" value="Genomic_DNA"/>
</dbReference>
<evidence type="ECO:0000256" key="1">
    <source>
        <dbReference type="ARBA" id="ARBA00022499"/>
    </source>
</evidence>
<dbReference type="RefSeq" id="XP_007911608.1">
    <property type="nucleotide sequence ID" value="XM_007913417.1"/>
</dbReference>
<evidence type="ECO:0000256" key="9">
    <source>
        <dbReference type="ARBA" id="ARBA00049654"/>
    </source>
</evidence>
<dbReference type="GO" id="GO:0008270">
    <property type="term" value="F:zinc ion binding"/>
    <property type="evidence" value="ECO:0007669"/>
    <property type="project" value="UniProtKB-UniRule"/>
</dbReference>
<dbReference type="AlphaFoldDB" id="R8BW84"/>
<dbReference type="FunFam" id="3.30.60.190:FF:000001">
    <property type="entry name" value="box C/D snoRNA protein 1"/>
    <property type="match status" value="1"/>
</dbReference>
<organism evidence="16 17">
    <name type="scientific">Phaeoacremonium minimum (strain UCR-PA7)</name>
    <name type="common">Esca disease fungus</name>
    <name type="synonym">Togninia minima</name>
    <dbReference type="NCBI Taxonomy" id="1286976"/>
    <lineage>
        <taxon>Eukaryota</taxon>
        <taxon>Fungi</taxon>
        <taxon>Dikarya</taxon>
        <taxon>Ascomycota</taxon>
        <taxon>Pezizomycotina</taxon>
        <taxon>Sordariomycetes</taxon>
        <taxon>Sordariomycetidae</taxon>
        <taxon>Togniniales</taxon>
        <taxon>Togniniaceae</taxon>
        <taxon>Phaeoacremonium</taxon>
    </lineage>
</organism>
<dbReference type="KEGG" id="tmn:UCRPA7_826"/>
<dbReference type="eggNOG" id="KOG2858">
    <property type="taxonomic scope" value="Eukaryota"/>
</dbReference>
<keyword evidence="17" id="KW-1185">Reference proteome</keyword>
<keyword evidence="5 13" id="KW-0863">Zinc-finger</keyword>
<evidence type="ECO:0000256" key="12">
    <source>
        <dbReference type="ARBA" id="ARBA00077531"/>
    </source>
</evidence>
<dbReference type="Proteomes" id="UP000014074">
    <property type="component" value="Unassembled WGS sequence"/>
</dbReference>
<dbReference type="GO" id="GO:0070761">
    <property type="term" value="C:pre-snoRNP complex"/>
    <property type="evidence" value="ECO:0007669"/>
    <property type="project" value="TreeGrafter"/>
</dbReference>
<keyword evidence="3" id="KW-0597">Phosphoprotein</keyword>
<comment type="similarity">
    <text evidence="9">Belongs to the BCD1 family.</text>
</comment>
<evidence type="ECO:0000256" key="14">
    <source>
        <dbReference type="SAM" id="MobiDB-lite"/>
    </source>
</evidence>
<dbReference type="GeneID" id="19329094"/>
<feature type="compositionally biased region" description="Basic and acidic residues" evidence="14">
    <location>
        <begin position="421"/>
        <end position="439"/>
    </location>
</feature>
<dbReference type="PANTHER" id="PTHR13483">
    <property type="entry name" value="BOX C_D SNORNA PROTEIN 1-RELATED"/>
    <property type="match status" value="1"/>
</dbReference>
<evidence type="ECO:0000256" key="4">
    <source>
        <dbReference type="ARBA" id="ARBA00022723"/>
    </source>
</evidence>
<comment type="function">
    <text evidence="8">Required for box C/D snoRNAs accumulation involved in snoRNA processing, snoRNA transport to the nucleolus and ribosome biogenesis.</text>
</comment>
<dbReference type="Gene3D" id="3.30.60.190">
    <property type="match status" value="1"/>
</dbReference>
<evidence type="ECO:0000256" key="6">
    <source>
        <dbReference type="ARBA" id="ARBA00022833"/>
    </source>
</evidence>
<evidence type="ECO:0000313" key="17">
    <source>
        <dbReference type="Proteomes" id="UP000014074"/>
    </source>
</evidence>
<gene>
    <name evidence="16" type="ORF">UCRPA7_826</name>
</gene>
<dbReference type="Pfam" id="PF25790">
    <property type="entry name" value="BCD1"/>
    <property type="match status" value="1"/>
</dbReference>
<name>R8BW84_PHAM7</name>
<feature type="compositionally biased region" description="Acidic residues" evidence="14">
    <location>
        <begin position="491"/>
        <end position="500"/>
    </location>
</feature>
<dbReference type="InterPro" id="IPR051639">
    <property type="entry name" value="BCD1"/>
</dbReference>
<protein>
    <recommendedName>
        <fullName evidence="11">Box C/D snoRNA protein 1</fullName>
    </recommendedName>
    <alternativeName>
        <fullName evidence="12">Zinc finger HIT domain-containing protein 6</fullName>
    </alternativeName>
</protein>
<evidence type="ECO:0000313" key="16">
    <source>
        <dbReference type="EMBL" id="EOO03641.1"/>
    </source>
</evidence>
<comment type="subunit">
    <text evidence="10">Interacts with FBL, SNU13, NOP58, NUFIP1, RUVBL1, RUVBL2 and TAF9. Interacts (via HIT-type zinc finger) with the RUVBL1/RUVBL2 complex in the presence of ADP.</text>
</comment>
<dbReference type="HOGENOM" id="CLU_025524_5_0_1"/>
<dbReference type="PROSITE" id="PS51083">
    <property type="entry name" value="ZF_HIT"/>
    <property type="match status" value="1"/>
</dbReference>
<evidence type="ECO:0000256" key="13">
    <source>
        <dbReference type="PROSITE-ProRule" id="PRU00453"/>
    </source>
</evidence>
<dbReference type="SUPFAM" id="SSF144232">
    <property type="entry name" value="HIT/MYND zinc finger-like"/>
    <property type="match status" value="1"/>
</dbReference>
<feature type="domain" description="HIT-type" evidence="15">
    <location>
        <begin position="13"/>
        <end position="47"/>
    </location>
</feature>
<evidence type="ECO:0000256" key="7">
    <source>
        <dbReference type="ARBA" id="ARBA00022843"/>
    </source>
</evidence>
<evidence type="ECO:0000259" key="15">
    <source>
        <dbReference type="PROSITE" id="PS51083"/>
    </source>
</evidence>
<feature type="compositionally biased region" description="Basic and acidic residues" evidence="14">
    <location>
        <begin position="372"/>
        <end position="383"/>
    </location>
</feature>
<keyword evidence="6" id="KW-0862">Zinc</keyword>
<dbReference type="OrthoDB" id="272357at2759"/>
<proteinExistence type="inferred from homology"/>
<dbReference type="CDD" id="cd23023">
    <property type="entry name" value="zf-HIT_BCD1"/>
    <property type="match status" value="1"/>
</dbReference>
<feature type="region of interest" description="Disordered" evidence="14">
    <location>
        <begin position="121"/>
        <end position="140"/>
    </location>
</feature>
<dbReference type="GO" id="GO:0048254">
    <property type="term" value="P:snoRNA localization"/>
    <property type="evidence" value="ECO:0007669"/>
    <property type="project" value="TreeGrafter"/>
</dbReference>
<keyword evidence="2" id="KW-0690">Ribosome biogenesis</keyword>